<name>A0A101M1V9_PICGL</name>
<keyword evidence="2" id="KW-0496">Mitochondrion</keyword>
<geneLocation type="mitochondrion" evidence="2"/>
<gene>
    <name evidence="2" type="ORF">ABT39_MTgene3927</name>
</gene>
<reference evidence="2" key="1">
    <citation type="journal article" date="2015" name="Genome Biol. Evol.">
        <title>Organellar Genomes of White Spruce (Picea glauca): Assembly and Annotation.</title>
        <authorList>
            <person name="Jackman S.D."/>
            <person name="Warren R.L."/>
            <person name="Gibb E.A."/>
            <person name="Vandervalk B.P."/>
            <person name="Mohamadi H."/>
            <person name="Chu J."/>
            <person name="Raymond A."/>
            <person name="Pleasance S."/>
            <person name="Coope R."/>
            <person name="Wildung M.R."/>
            <person name="Ritland C.E."/>
            <person name="Bousquet J."/>
            <person name="Jones S.J."/>
            <person name="Bohlmann J."/>
            <person name="Birol I."/>
        </authorList>
    </citation>
    <scope>NUCLEOTIDE SEQUENCE [LARGE SCALE GENOMIC DNA]</scope>
    <source>
        <tissue evidence="2">Flushing bud</tissue>
    </source>
</reference>
<comment type="caution">
    <text evidence="2">The sequence shown here is derived from an EMBL/GenBank/DDBJ whole genome shotgun (WGS) entry which is preliminary data.</text>
</comment>
<evidence type="ECO:0000256" key="1">
    <source>
        <dbReference type="SAM" id="MobiDB-lite"/>
    </source>
</evidence>
<evidence type="ECO:0000313" key="2">
    <source>
        <dbReference type="EMBL" id="KUM49378.1"/>
    </source>
</evidence>
<dbReference type="AlphaFoldDB" id="A0A101M1V9"/>
<accession>A0A101M1V9</accession>
<protein>
    <submittedName>
        <fullName evidence="2">Uncharacterized protein</fullName>
    </submittedName>
</protein>
<organism evidence="2">
    <name type="scientific">Picea glauca</name>
    <name type="common">White spruce</name>
    <name type="synonym">Pinus glauca</name>
    <dbReference type="NCBI Taxonomy" id="3330"/>
    <lineage>
        <taxon>Eukaryota</taxon>
        <taxon>Viridiplantae</taxon>
        <taxon>Streptophyta</taxon>
        <taxon>Embryophyta</taxon>
        <taxon>Tracheophyta</taxon>
        <taxon>Spermatophyta</taxon>
        <taxon>Pinopsida</taxon>
        <taxon>Pinidae</taxon>
        <taxon>Conifers I</taxon>
        <taxon>Pinales</taxon>
        <taxon>Pinaceae</taxon>
        <taxon>Picea</taxon>
    </lineage>
</organism>
<sequence>MPMPPPLQVLYMDMPLDDPRMDLDLDTKLLGHKRKPNSGSVLAGEFPTGRYGYGSR</sequence>
<proteinExistence type="predicted"/>
<dbReference type="EMBL" id="LKAM01000003">
    <property type="protein sequence ID" value="KUM49378.1"/>
    <property type="molecule type" value="Genomic_DNA"/>
</dbReference>
<feature type="region of interest" description="Disordered" evidence="1">
    <location>
        <begin position="34"/>
        <end position="56"/>
    </location>
</feature>